<feature type="transmembrane region" description="Helical" evidence="6">
    <location>
        <begin position="239"/>
        <end position="265"/>
    </location>
</feature>
<evidence type="ECO:0000313" key="8">
    <source>
        <dbReference type="EMBL" id="KAG9442645.1"/>
    </source>
</evidence>
<dbReference type="Pfam" id="PF04515">
    <property type="entry name" value="Choline_transpo"/>
    <property type="match status" value="1"/>
</dbReference>
<protein>
    <recommendedName>
        <fullName evidence="6">Choline transporter-like protein</fullName>
    </recommendedName>
</protein>
<organism evidence="8 9">
    <name type="scientific">Aristolochia fimbriata</name>
    <name type="common">White veined hardy Dutchman's pipe vine</name>
    <dbReference type="NCBI Taxonomy" id="158543"/>
    <lineage>
        <taxon>Eukaryota</taxon>
        <taxon>Viridiplantae</taxon>
        <taxon>Streptophyta</taxon>
        <taxon>Embryophyta</taxon>
        <taxon>Tracheophyta</taxon>
        <taxon>Spermatophyta</taxon>
        <taxon>Magnoliopsida</taxon>
        <taxon>Magnoliidae</taxon>
        <taxon>Piperales</taxon>
        <taxon>Aristolochiaceae</taxon>
        <taxon>Aristolochia</taxon>
    </lineage>
</organism>
<comment type="similarity">
    <text evidence="2 6">Belongs to the CTL (choline transporter-like) family.</text>
</comment>
<reference evidence="8 9" key="1">
    <citation type="submission" date="2021-07" db="EMBL/GenBank/DDBJ databases">
        <title>The Aristolochia fimbriata genome: insights into angiosperm evolution, floral development and chemical biosynthesis.</title>
        <authorList>
            <person name="Jiao Y."/>
        </authorList>
    </citation>
    <scope>NUCLEOTIDE SEQUENCE [LARGE SCALE GENOMIC DNA]</scope>
    <source>
        <strain evidence="8">IBCAS-2021</strain>
        <tissue evidence="8">Leaf</tissue>
    </source>
</reference>
<keyword evidence="5 6" id="KW-0472">Membrane</keyword>
<feature type="transmembrane region" description="Helical" evidence="6">
    <location>
        <begin position="444"/>
        <end position="464"/>
    </location>
</feature>
<evidence type="ECO:0000256" key="1">
    <source>
        <dbReference type="ARBA" id="ARBA00004141"/>
    </source>
</evidence>
<sequence length="547" mass="60742">MGSSSAGGEETRVPTFYDPSSSPSHPLLSKHPEHEGIEAEAESYLQITYNHGPRTFQDLPFLFLFILVSLATFAFGIFAAVHHNSKSGKISSFYYDPSTNSCQLGNSTGYPESLVYLSSSSSSVLVKNLVWTLVVTLIVSGPFVLFVLWLLRHYAKQVVYISLPFFVIIPACVNVFWFVACTVSSSCRDAFPLAYRIVVLIFVFLLIGIIVWIIIANWHRIELTIRVIQIGAEALAKNLALFVVLPVLSFGLLAYFVPIVVFLVFTPKNGKVVPKLHSGSQYHCLWKEDSWVPAYFTLAIISMMWSAATMVEAQVYVISGTIAQWYFSREGSRPSRGIRTSMRNAFGPSFGTICFSGLVMAAVRFVRAVVDSARREDAAQGVVNLIIRGCANFLLSAIDFLNKFTINFAAITGETYCSSAKMTYELLRRNLLSAVFVETISTRILAGIIFILSAVYAFVVCAILKAASALEAESYFVAVLAFVLLIAILGYFVHVLENVIETIYVCYAIDRDKGDVSKQDVHEVYVLLPIDRQDRHRIHPGRSPLLV</sequence>
<feature type="transmembrane region" description="Helical" evidence="6">
    <location>
        <begin position="344"/>
        <end position="366"/>
    </location>
</feature>
<keyword evidence="4 6" id="KW-1133">Transmembrane helix</keyword>
<dbReference type="GO" id="GO:0005886">
    <property type="term" value="C:plasma membrane"/>
    <property type="evidence" value="ECO:0007669"/>
    <property type="project" value="UniProtKB-SubCell"/>
</dbReference>
<dbReference type="PANTHER" id="PTHR12385">
    <property type="entry name" value="CHOLINE TRANSPORTER-LIKE (SLC FAMILY 44)"/>
    <property type="match status" value="1"/>
</dbReference>
<evidence type="ECO:0000256" key="4">
    <source>
        <dbReference type="ARBA" id="ARBA00022989"/>
    </source>
</evidence>
<comment type="function">
    <text evidence="6">Choline transporter.</text>
</comment>
<keyword evidence="3 6" id="KW-0812">Transmembrane</keyword>
<dbReference type="InterPro" id="IPR007603">
    <property type="entry name" value="Choline_transptr-like"/>
</dbReference>
<dbReference type="Proteomes" id="UP000825729">
    <property type="component" value="Unassembled WGS sequence"/>
</dbReference>
<accession>A0AAV7E3D7</accession>
<evidence type="ECO:0000256" key="7">
    <source>
        <dbReference type="SAM" id="MobiDB-lite"/>
    </source>
</evidence>
<feature type="compositionally biased region" description="Low complexity" evidence="7">
    <location>
        <begin position="19"/>
        <end position="29"/>
    </location>
</feature>
<evidence type="ECO:0000256" key="2">
    <source>
        <dbReference type="ARBA" id="ARBA00007168"/>
    </source>
</evidence>
<name>A0AAV7E3D7_ARIFI</name>
<feature type="transmembrane region" description="Helical" evidence="6">
    <location>
        <begin position="476"/>
        <end position="496"/>
    </location>
</feature>
<feature type="transmembrane region" description="Helical" evidence="6">
    <location>
        <begin position="61"/>
        <end position="81"/>
    </location>
</feature>
<comment type="caution">
    <text evidence="8">The sequence shown here is derived from an EMBL/GenBank/DDBJ whole genome shotgun (WGS) entry which is preliminary data.</text>
</comment>
<evidence type="ECO:0000256" key="6">
    <source>
        <dbReference type="RuleBase" id="RU368066"/>
    </source>
</evidence>
<dbReference type="PANTHER" id="PTHR12385:SF98">
    <property type="entry name" value="CHOLINE TRANSPORTER-LIKE PROTEIN"/>
    <property type="match status" value="1"/>
</dbReference>
<dbReference type="EMBL" id="JAINDJ010000007">
    <property type="protein sequence ID" value="KAG9442645.1"/>
    <property type="molecule type" value="Genomic_DNA"/>
</dbReference>
<proteinExistence type="inferred from homology"/>
<feature type="region of interest" description="Disordered" evidence="7">
    <location>
        <begin position="1"/>
        <end position="33"/>
    </location>
</feature>
<evidence type="ECO:0000256" key="5">
    <source>
        <dbReference type="ARBA" id="ARBA00023136"/>
    </source>
</evidence>
<evidence type="ECO:0000256" key="3">
    <source>
        <dbReference type="ARBA" id="ARBA00022692"/>
    </source>
</evidence>
<dbReference type="GO" id="GO:0022857">
    <property type="term" value="F:transmembrane transporter activity"/>
    <property type="evidence" value="ECO:0007669"/>
    <property type="project" value="UniProtKB-UniRule"/>
</dbReference>
<keyword evidence="9" id="KW-1185">Reference proteome</keyword>
<feature type="transmembrane region" description="Helical" evidence="6">
    <location>
        <begin position="158"/>
        <end position="177"/>
    </location>
</feature>
<feature type="transmembrane region" description="Helical" evidence="6">
    <location>
        <begin position="197"/>
        <end position="218"/>
    </location>
</feature>
<evidence type="ECO:0000313" key="9">
    <source>
        <dbReference type="Proteomes" id="UP000825729"/>
    </source>
</evidence>
<dbReference type="AlphaFoldDB" id="A0AAV7E3D7"/>
<feature type="transmembrane region" description="Helical" evidence="6">
    <location>
        <begin position="295"/>
        <end position="323"/>
    </location>
</feature>
<comment type="subcellular location">
    <subcellularLocation>
        <location evidence="6">Cell membrane</location>
        <topology evidence="6">Multi-pass membrane protein</topology>
    </subcellularLocation>
    <subcellularLocation>
        <location evidence="1">Membrane</location>
        <topology evidence="1">Multi-pass membrane protein</topology>
    </subcellularLocation>
</comment>
<gene>
    <name evidence="8" type="ORF">H6P81_018499</name>
</gene>
<feature type="transmembrane region" description="Helical" evidence="6">
    <location>
        <begin position="129"/>
        <end position="151"/>
    </location>
</feature>